<dbReference type="SMART" id="SM00471">
    <property type="entry name" value="HDc"/>
    <property type="match status" value="1"/>
</dbReference>
<accession>A0ABX2II97</accession>
<feature type="modified residue" description="4-aspartylphosphate" evidence="1">
    <location>
        <position position="52"/>
    </location>
</feature>
<dbReference type="EMBL" id="JABCSC020000001">
    <property type="protein sequence ID" value="NSL54083.1"/>
    <property type="molecule type" value="Genomic_DNA"/>
</dbReference>
<evidence type="ECO:0000259" key="2">
    <source>
        <dbReference type="PROSITE" id="PS50110"/>
    </source>
</evidence>
<dbReference type="SUPFAM" id="SSF52172">
    <property type="entry name" value="CheY-like"/>
    <property type="match status" value="1"/>
</dbReference>
<dbReference type="InterPro" id="IPR003607">
    <property type="entry name" value="HD/PDEase_dom"/>
</dbReference>
<feature type="domain" description="HD" evidence="3">
    <location>
        <begin position="168"/>
        <end position="292"/>
    </location>
</feature>
<feature type="domain" description="HD-GYP" evidence="4">
    <location>
        <begin position="146"/>
        <end position="343"/>
    </location>
</feature>
<dbReference type="InterPro" id="IPR052020">
    <property type="entry name" value="Cyclic_di-GMP/3'3'-cGAMP_PDE"/>
</dbReference>
<dbReference type="PROSITE" id="PS50110">
    <property type="entry name" value="RESPONSE_REGULATORY"/>
    <property type="match status" value="1"/>
</dbReference>
<dbReference type="PANTHER" id="PTHR45228">
    <property type="entry name" value="CYCLIC DI-GMP PHOSPHODIESTERASE TM_0186-RELATED"/>
    <property type="match status" value="1"/>
</dbReference>
<protein>
    <submittedName>
        <fullName evidence="5">Response regulator</fullName>
    </submittedName>
</protein>
<dbReference type="RefSeq" id="WP_170020529.1">
    <property type="nucleotide sequence ID" value="NZ_JABCSC020000001.1"/>
</dbReference>
<organism evidence="5 6">
    <name type="scientific">Uliginosibacterium aquaticum</name>
    <dbReference type="NCBI Taxonomy" id="2731212"/>
    <lineage>
        <taxon>Bacteria</taxon>
        <taxon>Pseudomonadati</taxon>
        <taxon>Pseudomonadota</taxon>
        <taxon>Betaproteobacteria</taxon>
        <taxon>Rhodocyclales</taxon>
        <taxon>Zoogloeaceae</taxon>
        <taxon>Uliginosibacterium</taxon>
    </lineage>
</organism>
<evidence type="ECO:0000313" key="6">
    <source>
        <dbReference type="Proteomes" id="UP000778523"/>
    </source>
</evidence>
<proteinExistence type="predicted"/>
<dbReference type="CDD" id="cd00077">
    <property type="entry name" value="HDc"/>
    <property type="match status" value="1"/>
</dbReference>
<dbReference type="Pfam" id="PF13487">
    <property type="entry name" value="HD_5"/>
    <property type="match status" value="1"/>
</dbReference>
<dbReference type="Proteomes" id="UP000778523">
    <property type="component" value="Unassembled WGS sequence"/>
</dbReference>
<dbReference type="SUPFAM" id="SSF109604">
    <property type="entry name" value="HD-domain/PDEase-like"/>
    <property type="match status" value="1"/>
</dbReference>
<dbReference type="PROSITE" id="PS51831">
    <property type="entry name" value="HD"/>
    <property type="match status" value="1"/>
</dbReference>
<dbReference type="Gene3D" id="3.40.50.2300">
    <property type="match status" value="1"/>
</dbReference>
<dbReference type="InterPro" id="IPR037522">
    <property type="entry name" value="HD_GYP_dom"/>
</dbReference>
<dbReference type="Gene3D" id="1.10.3210.10">
    <property type="entry name" value="Hypothetical protein af1432"/>
    <property type="match status" value="1"/>
</dbReference>
<name>A0ABX2II97_9RHOO</name>
<comment type="caution">
    <text evidence="5">The sequence shown here is derived from an EMBL/GenBank/DDBJ whole genome shotgun (WGS) entry which is preliminary data.</text>
</comment>
<evidence type="ECO:0000259" key="4">
    <source>
        <dbReference type="PROSITE" id="PS51832"/>
    </source>
</evidence>
<evidence type="ECO:0000313" key="5">
    <source>
        <dbReference type="EMBL" id="NSL54083.1"/>
    </source>
</evidence>
<dbReference type="InterPro" id="IPR001789">
    <property type="entry name" value="Sig_transdc_resp-reg_receiver"/>
</dbReference>
<dbReference type="PANTHER" id="PTHR45228:SF1">
    <property type="entry name" value="CYCLIC DI-GMP PHOSPHODIESTERASE TM_0186"/>
    <property type="match status" value="1"/>
</dbReference>
<sequence length="343" mass="38722">MNIAIIEDTPVNLVVMQSLIKRLGDHDCLVFSDPELGLAWCLDNAPDLIIVDYMMPRLDGLEFVRRCRATPDLRDRPILMVTAAAEKEVRYAALEAGATDFLTKPIDRNEFNPRVRNMLQLRASMAATSLRADELSIAVRRATEEIHLRERETVMRLARAAEFRDPETGSHILRMAHYSAIIGYQLGMPEEFVDQLLSAAPMHDVGKLGTPDHILLKPGKLSPEEMEIMRQHALIGYEILKNSSSPVLQMAAEIALNHHEKYDGSGYPQGKAREEIPIVGRIVAVADVFDALTSERPYKPAWDLERARAHLEAGRGNHFDPRCVDLFLASWNEIIEIHNIYQD</sequence>
<reference evidence="5 6" key="1">
    <citation type="submission" date="2020-06" db="EMBL/GenBank/DDBJ databases">
        <title>Draft genome of Uliginosibacterium sp. IMCC34675.</title>
        <authorList>
            <person name="Song J."/>
        </authorList>
    </citation>
    <scope>NUCLEOTIDE SEQUENCE [LARGE SCALE GENOMIC DNA]</scope>
    <source>
        <strain evidence="5 6">IMCC34675</strain>
    </source>
</reference>
<dbReference type="InterPro" id="IPR011006">
    <property type="entry name" value="CheY-like_superfamily"/>
</dbReference>
<dbReference type="CDD" id="cd17551">
    <property type="entry name" value="REC_RpfG-like"/>
    <property type="match status" value="1"/>
</dbReference>
<keyword evidence="1" id="KW-0597">Phosphoprotein</keyword>
<evidence type="ECO:0000259" key="3">
    <source>
        <dbReference type="PROSITE" id="PS51831"/>
    </source>
</evidence>
<feature type="domain" description="Response regulatory" evidence="2">
    <location>
        <begin position="2"/>
        <end position="119"/>
    </location>
</feature>
<keyword evidence="6" id="KW-1185">Reference proteome</keyword>
<dbReference type="InterPro" id="IPR006674">
    <property type="entry name" value="HD_domain"/>
</dbReference>
<dbReference type="PROSITE" id="PS51832">
    <property type="entry name" value="HD_GYP"/>
    <property type="match status" value="1"/>
</dbReference>
<dbReference type="Pfam" id="PF00072">
    <property type="entry name" value="Response_reg"/>
    <property type="match status" value="1"/>
</dbReference>
<evidence type="ECO:0000256" key="1">
    <source>
        <dbReference type="PROSITE-ProRule" id="PRU00169"/>
    </source>
</evidence>
<gene>
    <name evidence="5" type="ORF">HJ583_003500</name>
</gene>
<dbReference type="SMART" id="SM00448">
    <property type="entry name" value="REC"/>
    <property type="match status" value="1"/>
</dbReference>